<reference evidence="2" key="1">
    <citation type="submission" date="2019-11" db="EMBL/GenBank/DDBJ databases">
        <authorList>
            <person name="Feng L."/>
        </authorList>
    </citation>
    <scope>NUCLEOTIDE SEQUENCE</scope>
    <source>
        <strain evidence="2">BgluceraseaLFYP119</strain>
    </source>
</reference>
<proteinExistence type="predicted"/>
<dbReference type="InterPro" id="IPR052539">
    <property type="entry name" value="MGD_biosynthesis_adapter"/>
</dbReference>
<dbReference type="RefSeq" id="WP_156354654.1">
    <property type="nucleotide sequence ID" value="NZ_CACRST010000019.1"/>
</dbReference>
<dbReference type="GO" id="GO:0005525">
    <property type="term" value="F:GTP binding"/>
    <property type="evidence" value="ECO:0007669"/>
    <property type="project" value="InterPro"/>
</dbReference>
<sequence length="173" mass="19367">MDAVKKPFIAAVSGIKNSGKTTFLEKLVKELTERNYKVAVIKHDGHEFQPDREGTDTYRMQHAGAYGTCIFSRGQWQMLKKETGMDVERLAQFFPEADFILVEGMKNSLYPKFEMIRGSVSKESVCIPETILALVTDTEQKLPGIPVLGLDEIKKAADILEKLAETNKKAGEI</sequence>
<dbReference type="EMBL" id="CACRST010000019">
    <property type="protein sequence ID" value="VYT19616.1"/>
    <property type="molecule type" value="Genomic_DNA"/>
</dbReference>
<dbReference type="Gene3D" id="3.40.50.300">
    <property type="entry name" value="P-loop containing nucleotide triphosphate hydrolases"/>
    <property type="match status" value="1"/>
</dbReference>
<dbReference type="AlphaFoldDB" id="A0A6N2UXF5"/>
<dbReference type="PANTHER" id="PTHR40072">
    <property type="entry name" value="MOLYBDOPTERIN-GUANINE DINUCLEOTIDE BIOSYNTHESIS ADAPTER PROTEIN-RELATED"/>
    <property type="match status" value="1"/>
</dbReference>
<dbReference type="PANTHER" id="PTHR40072:SF1">
    <property type="entry name" value="MOLYBDOPTERIN-GUANINE DINUCLEOTIDE BIOSYNTHESIS ADAPTER PROTEIN"/>
    <property type="match status" value="1"/>
</dbReference>
<dbReference type="SUPFAM" id="SSF52540">
    <property type="entry name" value="P-loop containing nucleoside triphosphate hydrolases"/>
    <property type="match status" value="1"/>
</dbReference>
<evidence type="ECO:0000259" key="1">
    <source>
        <dbReference type="Pfam" id="PF03205"/>
    </source>
</evidence>
<organism evidence="2">
    <name type="scientific">Blautia glucerasea</name>
    <dbReference type="NCBI Taxonomy" id="536633"/>
    <lineage>
        <taxon>Bacteria</taxon>
        <taxon>Bacillati</taxon>
        <taxon>Bacillota</taxon>
        <taxon>Clostridia</taxon>
        <taxon>Lachnospirales</taxon>
        <taxon>Lachnospiraceae</taxon>
        <taxon>Blautia</taxon>
    </lineage>
</organism>
<dbReference type="GO" id="GO:0006777">
    <property type="term" value="P:Mo-molybdopterin cofactor biosynthetic process"/>
    <property type="evidence" value="ECO:0007669"/>
    <property type="project" value="InterPro"/>
</dbReference>
<dbReference type="Pfam" id="PF03205">
    <property type="entry name" value="MobB"/>
    <property type="match status" value="1"/>
</dbReference>
<dbReference type="NCBIfam" id="TIGR00176">
    <property type="entry name" value="mobB"/>
    <property type="match status" value="1"/>
</dbReference>
<gene>
    <name evidence="2" type="primary">mobB</name>
    <name evidence="2" type="ORF">BGLFYP119_02213</name>
</gene>
<name>A0A6N2UXF5_9FIRM</name>
<protein>
    <submittedName>
        <fullName evidence="2">Molybdopterin-guanine dinucleotide biosynthesis adapter protein</fullName>
    </submittedName>
</protein>
<dbReference type="CDD" id="cd03116">
    <property type="entry name" value="MobB"/>
    <property type="match status" value="1"/>
</dbReference>
<evidence type="ECO:0000313" key="2">
    <source>
        <dbReference type="EMBL" id="VYT19616.1"/>
    </source>
</evidence>
<accession>A0A6N2UXF5</accession>
<feature type="domain" description="Molybdopterin-guanine dinucleotide biosynthesis protein B (MobB)" evidence="1">
    <location>
        <begin position="11"/>
        <end position="137"/>
    </location>
</feature>
<dbReference type="InterPro" id="IPR004435">
    <property type="entry name" value="MobB_dom"/>
</dbReference>
<dbReference type="InterPro" id="IPR027417">
    <property type="entry name" value="P-loop_NTPase"/>
</dbReference>